<accession>A0A7D3QV69</accession>
<evidence type="ECO:0000313" key="2">
    <source>
        <dbReference type="Proteomes" id="UP001162001"/>
    </source>
</evidence>
<name>A0A7D3QV69_9VIRU</name>
<keyword evidence="2" id="KW-1185">Reference proteome</keyword>
<dbReference type="EMBL" id="MT418680">
    <property type="protein sequence ID" value="QKF94643.1"/>
    <property type="molecule type" value="Genomic_DNA"/>
</dbReference>
<organism evidence="1 2">
    <name type="scientific">Fadolivirus FV1/VV64</name>
    <dbReference type="NCBI Taxonomy" id="3070911"/>
    <lineage>
        <taxon>Viruses</taxon>
        <taxon>Varidnaviria</taxon>
        <taxon>Bamfordvirae</taxon>
        <taxon>Nucleocytoviricota</taxon>
        <taxon>Megaviricetes</taxon>
        <taxon>Imitervirales</taxon>
        <taxon>Mimiviridae</taxon>
        <taxon>Klosneuvirinae</taxon>
        <taxon>Fadolivirus</taxon>
        <taxon>Fadolivirus algeromassiliense</taxon>
    </lineage>
</organism>
<sequence length="231" mass="24900">MSSSELAQLSLCHGVNYENLLASMSLVKTILECDAEGGVLLGSVASQIMNELFGTFDATTSPGNSPYNYLDGDAGLWFDPEATSPAFVGNSTSPSASPTTCFDQLSIYYYNKSCGVSPVVWNPEVNDCIEAAIALIKQHDLDAVPDGDYIPIGFDFPASANPDPAPWTGFQGLAQLFAVVFARLFSGVEKNPYSYANALTLITAFCELLKGRIEMDRKLHKLQLTINSCDL</sequence>
<evidence type="ECO:0000313" key="1">
    <source>
        <dbReference type="EMBL" id="QKF94643.1"/>
    </source>
</evidence>
<protein>
    <submittedName>
        <fullName evidence="1">Uncharacterized protein</fullName>
    </submittedName>
</protein>
<gene>
    <name evidence="1" type="ORF">Fadolivirus_1_1185</name>
</gene>
<dbReference type="Proteomes" id="UP001162001">
    <property type="component" value="Segment"/>
</dbReference>
<proteinExistence type="predicted"/>
<reference evidence="1 2" key="1">
    <citation type="submission" date="2020-04" db="EMBL/GenBank/DDBJ databases">
        <title>Advantages and limits of metagenomic assembly and binning of a giant virus.</title>
        <authorList>
            <person name="Schulz F."/>
            <person name="Andreani J."/>
            <person name="Francis R."/>
            <person name="Boudjemaa H."/>
            <person name="Bou Khalil J.Y."/>
            <person name="Lee J."/>
            <person name="La Scola B."/>
            <person name="Woyke T."/>
        </authorList>
    </citation>
    <scope>NUCLEOTIDE SEQUENCE [LARGE SCALE GENOMIC DNA]</scope>
    <source>
        <strain evidence="1 2">FV1/VV64</strain>
    </source>
</reference>